<protein>
    <submittedName>
        <fullName evidence="1">Uncharacterized protein</fullName>
    </submittedName>
</protein>
<organism evidence="1 2">
    <name type="scientific">Angomonas deanei</name>
    <dbReference type="NCBI Taxonomy" id="59799"/>
    <lineage>
        <taxon>Eukaryota</taxon>
        <taxon>Discoba</taxon>
        <taxon>Euglenozoa</taxon>
        <taxon>Kinetoplastea</taxon>
        <taxon>Metakinetoplastina</taxon>
        <taxon>Trypanosomatida</taxon>
        <taxon>Trypanosomatidae</taxon>
        <taxon>Strigomonadinae</taxon>
        <taxon>Angomonas</taxon>
    </lineage>
</organism>
<dbReference type="Proteomes" id="UP000515908">
    <property type="component" value="Chromosome 14"/>
</dbReference>
<evidence type="ECO:0000313" key="2">
    <source>
        <dbReference type="Proteomes" id="UP000515908"/>
    </source>
</evidence>
<name>A0A7G2CJQ1_9TRYP</name>
<sequence length="237" mass="26826">MERLSQSLPYSIHSRLSNEYFDPSIAIVAPFVGCGMYASREKEFFVPLIERVKRLQATYSFSSSEEILICIAQLSSFLSNMISSFTLSALLFTVERIRHVRLYMKLRRLHKVDPSEPYLKDANGAEISGRGFKDLAKTVCKLYTAHTQRYLERLRRLFPNVFLLGSFANQDESDDELDKPSVLGTLVSILAKLIFLFAGGIGSITADDRRGPRGGSAEGCFQRQRLATRRRELAADR</sequence>
<reference evidence="1 2" key="1">
    <citation type="submission" date="2020-08" db="EMBL/GenBank/DDBJ databases">
        <authorList>
            <person name="Newling K."/>
            <person name="Davey J."/>
            <person name="Forrester S."/>
        </authorList>
    </citation>
    <scope>NUCLEOTIDE SEQUENCE [LARGE SCALE GENOMIC DNA]</scope>
    <source>
        <strain evidence="2">Crithidia deanei Carvalho (ATCC PRA-265)</strain>
    </source>
</reference>
<dbReference type="EMBL" id="LR877158">
    <property type="protein sequence ID" value="CAD2219619.1"/>
    <property type="molecule type" value="Genomic_DNA"/>
</dbReference>
<evidence type="ECO:0000313" key="1">
    <source>
        <dbReference type="EMBL" id="CAD2219619.1"/>
    </source>
</evidence>
<proteinExistence type="predicted"/>
<keyword evidence="2" id="KW-1185">Reference proteome</keyword>
<gene>
    <name evidence="1" type="ORF">ADEAN_000712800</name>
</gene>
<dbReference type="VEuPathDB" id="TriTrypDB:ADEAN_000712800"/>
<accession>A0A7G2CJQ1</accession>
<dbReference type="OrthoDB" id="266264at2759"/>
<dbReference type="AlphaFoldDB" id="A0A7G2CJQ1"/>